<dbReference type="InterPro" id="IPR010093">
    <property type="entry name" value="SinI_DNA-bd"/>
</dbReference>
<organism evidence="2 3">
    <name type="scientific">Spongisporangium articulatum</name>
    <dbReference type="NCBI Taxonomy" id="3362603"/>
    <lineage>
        <taxon>Bacteria</taxon>
        <taxon>Bacillati</taxon>
        <taxon>Actinomycetota</taxon>
        <taxon>Actinomycetes</taxon>
        <taxon>Kineosporiales</taxon>
        <taxon>Kineosporiaceae</taxon>
        <taxon>Spongisporangium</taxon>
    </lineage>
</organism>
<dbReference type="RefSeq" id="WP_398282816.1">
    <property type="nucleotide sequence ID" value="NZ_JBITLV010000005.1"/>
</dbReference>
<dbReference type="Pfam" id="PF12728">
    <property type="entry name" value="HTH_17"/>
    <property type="match status" value="1"/>
</dbReference>
<protein>
    <submittedName>
        <fullName evidence="2">Helix-turn-helix domain-containing protein</fullName>
    </submittedName>
</protein>
<gene>
    <name evidence="2" type="ORF">ACIB24_17075</name>
</gene>
<dbReference type="InterPro" id="IPR041657">
    <property type="entry name" value="HTH_17"/>
</dbReference>
<evidence type="ECO:0000313" key="2">
    <source>
        <dbReference type="EMBL" id="MFI7588784.1"/>
    </source>
</evidence>
<name>A0ABW8AQY6_9ACTN</name>
<evidence type="ECO:0000259" key="1">
    <source>
        <dbReference type="Pfam" id="PF12728"/>
    </source>
</evidence>
<proteinExistence type="predicted"/>
<feature type="domain" description="Helix-turn-helix" evidence="1">
    <location>
        <begin position="13"/>
        <end position="60"/>
    </location>
</feature>
<dbReference type="EMBL" id="JBITLV010000005">
    <property type="protein sequence ID" value="MFI7588784.1"/>
    <property type="molecule type" value="Genomic_DNA"/>
</dbReference>
<dbReference type="Proteomes" id="UP001612915">
    <property type="component" value="Unassembled WGS sequence"/>
</dbReference>
<comment type="caution">
    <text evidence="2">The sequence shown here is derived from an EMBL/GenBank/DDBJ whole genome shotgun (WGS) entry which is preliminary data.</text>
</comment>
<evidence type="ECO:0000313" key="3">
    <source>
        <dbReference type="Proteomes" id="UP001612915"/>
    </source>
</evidence>
<dbReference type="NCBIfam" id="TIGR01764">
    <property type="entry name" value="excise"/>
    <property type="match status" value="1"/>
</dbReference>
<sequence length="97" mass="10870">MTNVVPMNNNSAVYTVEEVKDLLRIARGAAYAMVQNGEIPAKKIGTRWVIPKARFHAWLNDLPEASLEDIAREFLARRPIKVLEVAEDDDKHTGRGA</sequence>
<reference evidence="2 3" key="1">
    <citation type="submission" date="2024-10" db="EMBL/GenBank/DDBJ databases">
        <title>The Natural Products Discovery Center: Release of the First 8490 Sequenced Strains for Exploring Actinobacteria Biosynthetic Diversity.</title>
        <authorList>
            <person name="Kalkreuter E."/>
            <person name="Kautsar S.A."/>
            <person name="Yang D."/>
            <person name="Bader C.D."/>
            <person name="Teijaro C.N."/>
            <person name="Fluegel L."/>
            <person name="Davis C.M."/>
            <person name="Simpson J.R."/>
            <person name="Lauterbach L."/>
            <person name="Steele A.D."/>
            <person name="Gui C."/>
            <person name="Meng S."/>
            <person name="Li G."/>
            <person name="Viehrig K."/>
            <person name="Ye F."/>
            <person name="Su P."/>
            <person name="Kiefer A.F."/>
            <person name="Nichols A."/>
            <person name="Cepeda A.J."/>
            <person name="Yan W."/>
            <person name="Fan B."/>
            <person name="Jiang Y."/>
            <person name="Adhikari A."/>
            <person name="Zheng C.-J."/>
            <person name="Schuster L."/>
            <person name="Cowan T.M."/>
            <person name="Smanski M.J."/>
            <person name="Chevrette M.G."/>
            <person name="De Carvalho L.P.S."/>
            <person name="Shen B."/>
        </authorList>
    </citation>
    <scope>NUCLEOTIDE SEQUENCE [LARGE SCALE GENOMIC DNA]</scope>
    <source>
        <strain evidence="2 3">NPDC049639</strain>
    </source>
</reference>
<accession>A0ABW8AQY6</accession>
<keyword evidence="3" id="KW-1185">Reference proteome</keyword>